<name>A0A0B1TR89_OESDE</name>
<gene>
    <name evidence="2" type="ORF">OESDEN_00229</name>
</gene>
<keyword evidence="1" id="KW-0472">Membrane</keyword>
<reference evidence="2 3" key="1">
    <citation type="submission" date="2014-03" db="EMBL/GenBank/DDBJ databases">
        <title>Draft genome of the hookworm Oesophagostomum dentatum.</title>
        <authorList>
            <person name="Mitreva M."/>
        </authorList>
    </citation>
    <scope>NUCLEOTIDE SEQUENCE [LARGE SCALE GENOMIC DNA]</scope>
    <source>
        <strain evidence="2 3">OD-Hann</strain>
    </source>
</reference>
<protein>
    <submittedName>
        <fullName evidence="2">Uncharacterized protein</fullName>
    </submittedName>
</protein>
<proteinExistence type="predicted"/>
<organism evidence="2 3">
    <name type="scientific">Oesophagostomum dentatum</name>
    <name type="common">Nodular worm</name>
    <dbReference type="NCBI Taxonomy" id="61180"/>
    <lineage>
        <taxon>Eukaryota</taxon>
        <taxon>Metazoa</taxon>
        <taxon>Ecdysozoa</taxon>
        <taxon>Nematoda</taxon>
        <taxon>Chromadorea</taxon>
        <taxon>Rhabditida</taxon>
        <taxon>Rhabditina</taxon>
        <taxon>Rhabditomorpha</taxon>
        <taxon>Strongyloidea</taxon>
        <taxon>Strongylidae</taxon>
        <taxon>Oesophagostomum</taxon>
    </lineage>
</organism>
<dbReference type="OrthoDB" id="5845843at2759"/>
<evidence type="ECO:0000313" key="2">
    <source>
        <dbReference type="EMBL" id="KHJ99774.1"/>
    </source>
</evidence>
<dbReference type="EMBL" id="KN549205">
    <property type="protein sequence ID" value="KHJ99774.1"/>
    <property type="molecule type" value="Genomic_DNA"/>
</dbReference>
<evidence type="ECO:0000256" key="1">
    <source>
        <dbReference type="SAM" id="Phobius"/>
    </source>
</evidence>
<keyword evidence="1" id="KW-1133">Transmembrane helix</keyword>
<dbReference type="AlphaFoldDB" id="A0A0B1TR89"/>
<feature type="transmembrane region" description="Helical" evidence="1">
    <location>
        <begin position="103"/>
        <end position="129"/>
    </location>
</feature>
<accession>A0A0B1TR89</accession>
<sequence>MMQMSIPKESCLAPFSYGVYPHHGELPSSLCCFRVMYLRTGVQWLAYAEMVWITSQLSYWTAQAVTRGFPQSVILLGYLFTFSQIVFVVFLTKGIRNYRLAFIAVYLSGLAARILLYTVFMMAITIISIVDWEENDDTLLFFRRMVALKFIVCAFYTMLKIYAFVTAELHGSATLQTGPKREADLCFDEVKLKL</sequence>
<feature type="transmembrane region" description="Helical" evidence="1">
    <location>
        <begin position="68"/>
        <end position="91"/>
    </location>
</feature>
<dbReference type="Proteomes" id="UP000053660">
    <property type="component" value="Unassembled WGS sequence"/>
</dbReference>
<keyword evidence="3" id="KW-1185">Reference proteome</keyword>
<keyword evidence="1" id="KW-0812">Transmembrane</keyword>
<evidence type="ECO:0000313" key="3">
    <source>
        <dbReference type="Proteomes" id="UP000053660"/>
    </source>
</evidence>
<feature type="transmembrane region" description="Helical" evidence="1">
    <location>
        <begin position="141"/>
        <end position="159"/>
    </location>
</feature>